<name>A0AAU6WJS1_9FLAO</name>
<dbReference type="Pfam" id="PF11306">
    <property type="entry name" value="DUF3108"/>
    <property type="match status" value="1"/>
</dbReference>
<evidence type="ECO:0000313" key="2">
    <source>
        <dbReference type="EMBL" id="XAO72745.1"/>
    </source>
</evidence>
<keyword evidence="3" id="KW-1185">Reference proteome</keyword>
<dbReference type="RefSeq" id="WP_294317683.1">
    <property type="nucleotide sequence ID" value="NZ_CP154834.1"/>
</dbReference>
<dbReference type="InterPro" id="IPR021457">
    <property type="entry name" value="DUF3108"/>
</dbReference>
<gene>
    <name evidence="2" type="ORF">AAFP95_12780</name>
</gene>
<feature type="signal peptide" evidence="1">
    <location>
        <begin position="1"/>
        <end position="20"/>
    </location>
</feature>
<reference evidence="2 3" key="1">
    <citation type="submission" date="2024-04" db="EMBL/GenBank/DDBJ databases">
        <title>Genome sequencing and assembly of rice foliar adapted Chryseobacterium endophyticum OsEnb-ALM-A6.</title>
        <authorList>
            <person name="Kumar S."/>
            <person name="Javed M."/>
            <person name="Chouhan V."/>
            <person name="Charishma K."/>
            <person name="Patel A."/>
            <person name="Kumar M."/>
            <person name="Sahu K.P."/>
            <person name="Kumar A."/>
        </authorList>
    </citation>
    <scope>NUCLEOTIDE SEQUENCE [LARGE SCALE GENOMIC DNA]</scope>
    <source>
        <strain evidence="2 3">OsEnb-ALM-A6</strain>
    </source>
</reference>
<proteinExistence type="predicted"/>
<evidence type="ECO:0000313" key="3">
    <source>
        <dbReference type="Proteomes" id="UP001463665"/>
    </source>
</evidence>
<feature type="chain" id="PRO_5043459027" description="DUF3108 domain-containing protein" evidence="1">
    <location>
        <begin position="21"/>
        <end position="241"/>
    </location>
</feature>
<organism evidence="2 3">
    <name type="scientific">Chryseobacterium endophyticum</name>
    <dbReference type="NCBI Taxonomy" id="1854762"/>
    <lineage>
        <taxon>Bacteria</taxon>
        <taxon>Pseudomonadati</taxon>
        <taxon>Bacteroidota</taxon>
        <taxon>Flavobacteriia</taxon>
        <taxon>Flavobacteriales</taxon>
        <taxon>Weeksellaceae</taxon>
        <taxon>Chryseobacterium group</taxon>
        <taxon>Chryseobacterium</taxon>
    </lineage>
</organism>
<evidence type="ECO:0000256" key="1">
    <source>
        <dbReference type="SAM" id="SignalP"/>
    </source>
</evidence>
<accession>A0AAU6WJS1</accession>
<protein>
    <recommendedName>
        <fullName evidence="4">DUF3108 domain-containing protein</fullName>
    </recommendedName>
</protein>
<keyword evidence="1" id="KW-0732">Signal</keyword>
<evidence type="ECO:0008006" key="4">
    <source>
        <dbReference type="Google" id="ProtNLM"/>
    </source>
</evidence>
<dbReference type="AlphaFoldDB" id="A0AAU6WJS1"/>
<dbReference type="Proteomes" id="UP001463665">
    <property type="component" value="Chromosome"/>
</dbReference>
<dbReference type="EMBL" id="CP154834">
    <property type="protein sequence ID" value="XAO72745.1"/>
    <property type="molecule type" value="Genomic_DNA"/>
</dbReference>
<sequence length="241" mass="27747">MKLLKILPLLIMFQPAFSSAQQSVQTPENNQVDRSWIKNESYSMVWYMIKGTEKIEIGTVDTGILKSGDRITVNSTVKMKNMPDWKDETIAEFSDFSPVKHTSFNTQRDMLLDFGKKNTVSGYYLDKANNNKTEISEATDGKFFDSNLYTQLIRWLPLKEGYTTELAIFDYNPDLGKGIMKAYVTGTKKGTYKNKAVWMVSVTDDISQKKAQSTYYIDVKTREVLKQEIDMGPRKMEMERI</sequence>